<dbReference type="RefSeq" id="WP_090700328.1">
    <property type="nucleotide sequence ID" value="NZ_FOSP01000017.1"/>
</dbReference>
<reference evidence="2" key="1">
    <citation type="submission" date="2016-10" db="EMBL/GenBank/DDBJ databases">
        <authorList>
            <person name="Varghese N."/>
            <person name="Submissions S."/>
        </authorList>
    </citation>
    <scope>NUCLEOTIDE SEQUENCE [LARGE SCALE GENOMIC DNA]</scope>
    <source>
        <strain evidence="2">Nm69</strain>
    </source>
</reference>
<keyword evidence="2" id="KW-1185">Reference proteome</keyword>
<accession>A0A1I4CXY7</accession>
<dbReference type="InterPro" id="IPR045809">
    <property type="entry name" value="MobI"/>
</dbReference>
<dbReference type="OrthoDB" id="8547785at2"/>
<dbReference type="Proteomes" id="UP000199533">
    <property type="component" value="Unassembled WGS sequence"/>
</dbReference>
<evidence type="ECO:0000313" key="1">
    <source>
        <dbReference type="EMBL" id="SFK85259.1"/>
    </source>
</evidence>
<sequence length="153" mass="17659">MLETYDAINESIEKRLDELEHTAIGIVDRYWNWLRDVESRNSGWENKSNLRLRCERKGNSLRIDWTGLKWQGSKASGTRRPLMVYISKPKGKHAYTLTKLYQFAKDWEKPMIEETENQLVPIRWEASHLVKAMIAVRNARAVAAAAAAAGEDK</sequence>
<organism evidence="1 2">
    <name type="scientific">Nitrosomonas aestuarii</name>
    <dbReference type="NCBI Taxonomy" id="52441"/>
    <lineage>
        <taxon>Bacteria</taxon>
        <taxon>Pseudomonadati</taxon>
        <taxon>Pseudomonadota</taxon>
        <taxon>Betaproteobacteria</taxon>
        <taxon>Nitrosomonadales</taxon>
        <taxon>Nitrosomonadaceae</taxon>
        <taxon>Nitrosomonas</taxon>
    </lineage>
</organism>
<dbReference type="AlphaFoldDB" id="A0A1I4CXY7"/>
<gene>
    <name evidence="1" type="ORF">SAMN05216302_101777</name>
</gene>
<dbReference type="STRING" id="52441.SAMN05216302_101777"/>
<evidence type="ECO:0000313" key="2">
    <source>
        <dbReference type="Proteomes" id="UP000199533"/>
    </source>
</evidence>
<proteinExistence type="predicted"/>
<protein>
    <submittedName>
        <fullName evidence="1">Uncharacterized protein</fullName>
    </submittedName>
</protein>
<dbReference type="EMBL" id="FOSP01000017">
    <property type="protein sequence ID" value="SFK85259.1"/>
    <property type="molecule type" value="Genomic_DNA"/>
</dbReference>
<dbReference type="Pfam" id="PF19456">
    <property type="entry name" value="MobI"/>
    <property type="match status" value="1"/>
</dbReference>
<name>A0A1I4CXY7_9PROT</name>